<evidence type="ECO:0000313" key="8">
    <source>
        <dbReference type="Proteomes" id="UP000292686"/>
    </source>
</evidence>
<evidence type="ECO:0000256" key="1">
    <source>
        <dbReference type="ARBA" id="ARBA00023015"/>
    </source>
</evidence>
<keyword evidence="2 4" id="KW-0238">DNA-binding</keyword>
<feature type="domain" description="HTH tetR-type" evidence="5">
    <location>
        <begin position="9"/>
        <end position="69"/>
    </location>
</feature>
<sequence length="189" mass="19596">MTRATRGRGDARSRVRTAAIALFSQHGVGGTSLQMIADEIGVSKAAVYHQFPTKDGIVLAVVAPVLEHIDHVVAAAEAGATPRARFDALVDGLVDVVIEQRQAAAFVQSDPAVRELLGRTDTFLALSTRMDAVLIGPEPSDEARIALATAGGGLMIAGVDPALAAMPVEAVRRVLAASVRAVLAPYAPV</sequence>
<proteinExistence type="predicted"/>
<dbReference type="GO" id="GO:0000976">
    <property type="term" value="F:transcription cis-regulatory region binding"/>
    <property type="evidence" value="ECO:0007669"/>
    <property type="project" value="TreeGrafter"/>
</dbReference>
<dbReference type="PRINTS" id="PR00455">
    <property type="entry name" value="HTHTETR"/>
</dbReference>
<accession>A0A4Q2M2P4</accession>
<dbReference type="Pfam" id="PF00440">
    <property type="entry name" value="TetR_N"/>
    <property type="match status" value="1"/>
</dbReference>
<dbReference type="GO" id="GO:0003700">
    <property type="term" value="F:DNA-binding transcription factor activity"/>
    <property type="evidence" value="ECO:0007669"/>
    <property type="project" value="TreeGrafter"/>
</dbReference>
<reference evidence="7 8" key="1">
    <citation type="submission" date="2019-01" db="EMBL/GenBank/DDBJ databases">
        <title>Agromyces.</title>
        <authorList>
            <person name="Li J."/>
        </authorList>
    </citation>
    <scope>NUCLEOTIDE SEQUENCE [LARGE SCALE GENOMIC DNA]</scope>
    <source>
        <strain evidence="7 8">DSM 23870</strain>
    </source>
</reference>
<keyword evidence="3" id="KW-0804">Transcription</keyword>
<dbReference type="InterPro" id="IPR050109">
    <property type="entry name" value="HTH-type_TetR-like_transc_reg"/>
</dbReference>
<dbReference type="EMBL" id="SDPM01000006">
    <property type="protein sequence ID" value="RXZ86038.1"/>
    <property type="molecule type" value="Genomic_DNA"/>
</dbReference>
<organism evidence="7 8">
    <name type="scientific">Agromyces atrinae</name>
    <dbReference type="NCBI Taxonomy" id="592376"/>
    <lineage>
        <taxon>Bacteria</taxon>
        <taxon>Bacillati</taxon>
        <taxon>Actinomycetota</taxon>
        <taxon>Actinomycetes</taxon>
        <taxon>Micrococcales</taxon>
        <taxon>Microbacteriaceae</taxon>
        <taxon>Agromyces</taxon>
    </lineage>
</organism>
<evidence type="ECO:0000256" key="3">
    <source>
        <dbReference type="ARBA" id="ARBA00023163"/>
    </source>
</evidence>
<dbReference type="SUPFAM" id="SSF46689">
    <property type="entry name" value="Homeodomain-like"/>
    <property type="match status" value="1"/>
</dbReference>
<feature type="DNA-binding region" description="H-T-H motif" evidence="4">
    <location>
        <begin position="32"/>
        <end position="51"/>
    </location>
</feature>
<evidence type="ECO:0000256" key="4">
    <source>
        <dbReference type="PROSITE-ProRule" id="PRU00335"/>
    </source>
</evidence>
<name>A0A4Q2M2P4_9MICO</name>
<dbReference type="RefSeq" id="WP_129175677.1">
    <property type="nucleotide sequence ID" value="NZ_JACCBI010000001.1"/>
</dbReference>
<dbReference type="AlphaFoldDB" id="A0A4Q2M2P4"/>
<dbReference type="OrthoDB" id="4214267at2"/>
<protein>
    <submittedName>
        <fullName evidence="6 7">AcrR family transcriptional regulator</fullName>
    </submittedName>
</protein>
<evidence type="ECO:0000259" key="5">
    <source>
        <dbReference type="PROSITE" id="PS50977"/>
    </source>
</evidence>
<keyword evidence="1" id="KW-0805">Transcription regulation</keyword>
<dbReference type="Gene3D" id="1.10.357.10">
    <property type="entry name" value="Tetracycline Repressor, domain 2"/>
    <property type="match status" value="1"/>
</dbReference>
<dbReference type="Proteomes" id="UP000292686">
    <property type="component" value="Unassembled WGS sequence"/>
</dbReference>
<dbReference type="Proteomes" id="UP000581087">
    <property type="component" value="Unassembled WGS sequence"/>
</dbReference>
<evidence type="ECO:0000313" key="6">
    <source>
        <dbReference type="EMBL" id="NYD68668.1"/>
    </source>
</evidence>
<dbReference type="InterPro" id="IPR009057">
    <property type="entry name" value="Homeodomain-like_sf"/>
</dbReference>
<dbReference type="EMBL" id="JACCBI010000001">
    <property type="protein sequence ID" value="NYD68668.1"/>
    <property type="molecule type" value="Genomic_DNA"/>
</dbReference>
<dbReference type="PANTHER" id="PTHR30055">
    <property type="entry name" value="HTH-TYPE TRANSCRIPTIONAL REGULATOR RUTR"/>
    <property type="match status" value="1"/>
</dbReference>
<dbReference type="InterPro" id="IPR001647">
    <property type="entry name" value="HTH_TetR"/>
</dbReference>
<reference evidence="6 9" key="2">
    <citation type="submission" date="2020-07" db="EMBL/GenBank/DDBJ databases">
        <title>Sequencing the genomes of 1000 actinobacteria strains.</title>
        <authorList>
            <person name="Klenk H.-P."/>
        </authorList>
    </citation>
    <scope>NUCLEOTIDE SEQUENCE [LARGE SCALE GENOMIC DNA]</scope>
    <source>
        <strain evidence="6 9">DSM 23870</strain>
    </source>
</reference>
<dbReference type="PROSITE" id="PS50977">
    <property type="entry name" value="HTH_TETR_2"/>
    <property type="match status" value="1"/>
</dbReference>
<evidence type="ECO:0000313" key="7">
    <source>
        <dbReference type="EMBL" id="RXZ86038.1"/>
    </source>
</evidence>
<evidence type="ECO:0000256" key="2">
    <source>
        <dbReference type="ARBA" id="ARBA00023125"/>
    </source>
</evidence>
<keyword evidence="8" id="KW-1185">Reference proteome</keyword>
<comment type="caution">
    <text evidence="7">The sequence shown here is derived from an EMBL/GenBank/DDBJ whole genome shotgun (WGS) entry which is preliminary data.</text>
</comment>
<dbReference type="PANTHER" id="PTHR30055:SF234">
    <property type="entry name" value="HTH-TYPE TRANSCRIPTIONAL REGULATOR BETI"/>
    <property type="match status" value="1"/>
</dbReference>
<evidence type="ECO:0000313" key="9">
    <source>
        <dbReference type="Proteomes" id="UP000581087"/>
    </source>
</evidence>
<gene>
    <name evidence="6" type="ORF">BJ972_003187</name>
    <name evidence="7" type="ORF">ESP50_12605</name>
</gene>